<feature type="transmembrane region" description="Helical" evidence="10">
    <location>
        <begin position="381"/>
        <end position="401"/>
    </location>
</feature>
<dbReference type="InterPro" id="IPR036259">
    <property type="entry name" value="MFS_trans_sf"/>
</dbReference>
<dbReference type="GO" id="GO:0022857">
    <property type="term" value="F:transmembrane transporter activity"/>
    <property type="evidence" value="ECO:0007669"/>
    <property type="project" value="InterPro"/>
</dbReference>
<evidence type="ECO:0000256" key="2">
    <source>
        <dbReference type="ARBA" id="ARBA00010992"/>
    </source>
</evidence>
<feature type="transmembrane region" description="Helical" evidence="10">
    <location>
        <begin position="79"/>
        <end position="99"/>
    </location>
</feature>
<dbReference type="AlphaFoldDB" id="A0A5E4PHB7"/>
<dbReference type="Pfam" id="PF00083">
    <property type="entry name" value="Sugar_tr"/>
    <property type="match status" value="1"/>
</dbReference>
<dbReference type="FunFam" id="1.20.1250.20:FF:000218">
    <property type="entry name" value="facilitated trehalose transporter Tret1"/>
    <property type="match status" value="1"/>
</dbReference>
<feature type="transmembrane region" description="Helical" evidence="10">
    <location>
        <begin position="51"/>
        <end position="72"/>
    </location>
</feature>
<dbReference type="Gene3D" id="1.20.1250.20">
    <property type="entry name" value="MFS general substrate transporter like domains"/>
    <property type="match status" value="2"/>
</dbReference>
<feature type="transmembrane region" description="Helical" evidence="10">
    <location>
        <begin position="138"/>
        <end position="156"/>
    </location>
</feature>
<dbReference type="PROSITE" id="PS00217">
    <property type="entry name" value="SUGAR_TRANSPORT_2"/>
    <property type="match status" value="1"/>
</dbReference>
<evidence type="ECO:0000256" key="1">
    <source>
        <dbReference type="ARBA" id="ARBA00004651"/>
    </source>
</evidence>
<feature type="transmembrane region" description="Helical" evidence="10">
    <location>
        <begin position="12"/>
        <end position="39"/>
    </location>
</feature>
<gene>
    <name evidence="12" type="primary">csbC_2</name>
    <name evidence="12" type="ORF">AQUSIP_10060</name>
</gene>
<dbReference type="PANTHER" id="PTHR48020:SF12">
    <property type="entry name" value="PROTON MYO-INOSITOL COTRANSPORTER"/>
    <property type="match status" value="1"/>
</dbReference>
<accession>A0A5E4PHB7</accession>
<dbReference type="PANTHER" id="PTHR48020">
    <property type="entry name" value="PROTON MYO-INOSITOL COTRANSPORTER"/>
    <property type="match status" value="1"/>
</dbReference>
<dbReference type="EMBL" id="LR699119">
    <property type="protein sequence ID" value="VVC75716.1"/>
    <property type="molecule type" value="Genomic_DNA"/>
</dbReference>
<dbReference type="InterPro" id="IPR050814">
    <property type="entry name" value="Myo-inositol_Transporter"/>
</dbReference>
<keyword evidence="13" id="KW-1185">Reference proteome</keyword>
<name>A0A5E4PHB7_9COXI</name>
<evidence type="ECO:0000259" key="11">
    <source>
        <dbReference type="PROSITE" id="PS50850"/>
    </source>
</evidence>
<feature type="transmembrane region" description="Helical" evidence="10">
    <location>
        <begin position="344"/>
        <end position="369"/>
    </location>
</feature>
<dbReference type="InterPro" id="IPR020846">
    <property type="entry name" value="MFS_dom"/>
</dbReference>
<evidence type="ECO:0000256" key="7">
    <source>
        <dbReference type="ARBA" id="ARBA00022989"/>
    </source>
</evidence>
<reference evidence="12 13" key="1">
    <citation type="submission" date="2019-08" db="EMBL/GenBank/DDBJ databases">
        <authorList>
            <person name="Guy L."/>
        </authorList>
    </citation>
    <scope>NUCLEOTIDE SEQUENCE [LARGE SCALE GENOMIC DNA]</scope>
    <source>
        <strain evidence="12 13">SGT-108</strain>
    </source>
</reference>
<dbReference type="NCBIfam" id="TIGR00879">
    <property type="entry name" value="SP"/>
    <property type="match status" value="1"/>
</dbReference>
<dbReference type="RefSeq" id="WP_172622742.1">
    <property type="nucleotide sequence ID" value="NZ_LR699119.1"/>
</dbReference>
<dbReference type="KEGG" id="asip:AQUSIP_10060"/>
<organism evidence="12 13">
    <name type="scientific">Aquicella siphonis</name>
    <dbReference type="NCBI Taxonomy" id="254247"/>
    <lineage>
        <taxon>Bacteria</taxon>
        <taxon>Pseudomonadati</taxon>
        <taxon>Pseudomonadota</taxon>
        <taxon>Gammaproteobacteria</taxon>
        <taxon>Legionellales</taxon>
        <taxon>Coxiellaceae</taxon>
        <taxon>Aquicella</taxon>
    </lineage>
</organism>
<sequence>MIAKIKNHTFMFWIAGLVSLGGILYGYDVGVISGALLFMKNSIPMSDTQTGLIVGAVLGGGLIGTLAAGPIGDRYGRRLLIMTSSVVFILGVGMVLFAHSFAMILGARLFLGAGVGIVSVAVPLYVTEMVPANDRGKYMTFFQLLLTFGIVLAYVVDLLFTPSGNWRAMFAVVLVPATVLLAGMFFLPESPRWLVANNQEQRARAVLLRLSPSVAQADEDIRLIRASLRQTHGTLRELLSREFWVPAAAAVTIAIFNQLTGINSFLQYAPLILKNAGIGSDMISMLGSAGIGVLNFLCTFLAVMLIDTVGRRPLLLAGVTGVMISEIYLGAIQSLGWSPFAQGILSLAGLFAFIVSFAIGPGVVVWLAISELFPTRVRGKGIALCLFFNSLASTLLATFFLPVSHALGMGCTYWLFAAFSFVYLLAAYFLLPETKTRSLEEIQSQFQSQFQQKNGNPELLAAKVVE</sequence>
<dbReference type="PRINTS" id="PR00171">
    <property type="entry name" value="SUGRTRNSPORT"/>
</dbReference>
<evidence type="ECO:0000313" key="12">
    <source>
        <dbReference type="EMBL" id="VVC75716.1"/>
    </source>
</evidence>
<feature type="transmembrane region" description="Helical" evidence="10">
    <location>
        <begin position="313"/>
        <end position="332"/>
    </location>
</feature>
<keyword evidence="4" id="KW-1003">Cell membrane</keyword>
<evidence type="ECO:0000256" key="10">
    <source>
        <dbReference type="SAM" id="Phobius"/>
    </source>
</evidence>
<proteinExistence type="inferred from homology"/>
<keyword evidence="8 10" id="KW-0472">Membrane</keyword>
<feature type="transmembrane region" description="Helical" evidence="10">
    <location>
        <begin position="168"/>
        <end position="187"/>
    </location>
</feature>
<evidence type="ECO:0000256" key="3">
    <source>
        <dbReference type="ARBA" id="ARBA00022448"/>
    </source>
</evidence>
<dbReference type="GO" id="GO:0005886">
    <property type="term" value="C:plasma membrane"/>
    <property type="evidence" value="ECO:0007669"/>
    <property type="project" value="UniProtKB-SubCell"/>
</dbReference>
<feature type="transmembrane region" description="Helical" evidence="10">
    <location>
        <begin position="413"/>
        <end position="431"/>
    </location>
</feature>
<keyword evidence="7 10" id="KW-1133">Transmembrane helix</keyword>
<dbReference type="InterPro" id="IPR003663">
    <property type="entry name" value="Sugar/inositol_transpt"/>
</dbReference>
<protein>
    <submittedName>
        <fullName evidence="12">Putative metabolite transport protein CsbC</fullName>
    </submittedName>
</protein>
<dbReference type="PROSITE" id="PS50850">
    <property type="entry name" value="MFS"/>
    <property type="match status" value="1"/>
</dbReference>
<keyword evidence="3 9" id="KW-0813">Transport</keyword>
<dbReference type="InterPro" id="IPR005828">
    <property type="entry name" value="MFS_sugar_transport-like"/>
</dbReference>
<feature type="transmembrane region" description="Helical" evidence="10">
    <location>
        <begin position="282"/>
        <end position="306"/>
    </location>
</feature>
<evidence type="ECO:0000256" key="9">
    <source>
        <dbReference type="RuleBase" id="RU003346"/>
    </source>
</evidence>
<comment type="subcellular location">
    <subcellularLocation>
        <location evidence="1">Cell membrane</location>
        <topology evidence="1">Multi-pass membrane protein</topology>
    </subcellularLocation>
</comment>
<feature type="transmembrane region" description="Helical" evidence="10">
    <location>
        <begin position="243"/>
        <end position="262"/>
    </location>
</feature>
<evidence type="ECO:0000256" key="5">
    <source>
        <dbReference type="ARBA" id="ARBA00022597"/>
    </source>
</evidence>
<dbReference type="Proteomes" id="UP000324194">
    <property type="component" value="Chromosome 1"/>
</dbReference>
<keyword evidence="6 10" id="KW-0812">Transmembrane</keyword>
<dbReference type="InterPro" id="IPR005829">
    <property type="entry name" value="Sugar_transporter_CS"/>
</dbReference>
<feature type="domain" description="Major facilitator superfamily (MFS) profile" evidence="11">
    <location>
        <begin position="14"/>
        <end position="435"/>
    </location>
</feature>
<evidence type="ECO:0000256" key="6">
    <source>
        <dbReference type="ARBA" id="ARBA00022692"/>
    </source>
</evidence>
<evidence type="ECO:0000256" key="8">
    <source>
        <dbReference type="ARBA" id="ARBA00023136"/>
    </source>
</evidence>
<evidence type="ECO:0000256" key="4">
    <source>
        <dbReference type="ARBA" id="ARBA00022475"/>
    </source>
</evidence>
<dbReference type="SUPFAM" id="SSF103473">
    <property type="entry name" value="MFS general substrate transporter"/>
    <property type="match status" value="1"/>
</dbReference>
<keyword evidence="5" id="KW-0762">Sugar transport</keyword>
<comment type="similarity">
    <text evidence="2 9">Belongs to the major facilitator superfamily. Sugar transporter (TC 2.A.1.1) family.</text>
</comment>
<evidence type="ECO:0000313" key="13">
    <source>
        <dbReference type="Proteomes" id="UP000324194"/>
    </source>
</evidence>
<feature type="transmembrane region" description="Helical" evidence="10">
    <location>
        <begin position="105"/>
        <end position="126"/>
    </location>
</feature>